<keyword evidence="4" id="KW-1185">Reference proteome</keyword>
<reference evidence="3 4" key="1">
    <citation type="journal article" date="2024" name="Int. J. Syst. Evol. Microbiol.">
        <title>Paenibacillus hexagrammi sp. nov., a novel bacterium isolated from the gut content of Hexagrammos agrammus.</title>
        <authorList>
            <person name="Jung H.K."/>
            <person name="Kim D.G."/>
            <person name="Zin H."/>
            <person name="Park J."/>
            <person name="Jung H."/>
            <person name="Kim Y.O."/>
            <person name="Kong H.J."/>
            <person name="Kim J.W."/>
            <person name="Kim Y.S."/>
        </authorList>
    </citation>
    <scope>NUCLEOTIDE SEQUENCE [LARGE SCALE GENOMIC DNA]</scope>
    <source>
        <strain evidence="3 4">YPD9-1</strain>
    </source>
</reference>
<dbReference type="SUPFAM" id="SSF54106">
    <property type="entry name" value="LysM domain"/>
    <property type="match status" value="2"/>
</dbReference>
<dbReference type="SMART" id="SM00257">
    <property type="entry name" value="LysM"/>
    <property type="match status" value="2"/>
</dbReference>
<accession>A0ABY3SDB6</accession>
<dbReference type="CDD" id="cd00118">
    <property type="entry name" value="LysM"/>
    <property type="match status" value="2"/>
</dbReference>
<gene>
    <name evidence="3" type="ORF">L0M14_19845</name>
</gene>
<feature type="region of interest" description="Disordered" evidence="1">
    <location>
        <begin position="505"/>
        <end position="559"/>
    </location>
</feature>
<dbReference type="InterPro" id="IPR018392">
    <property type="entry name" value="LysM"/>
</dbReference>
<protein>
    <submittedName>
        <fullName evidence="3">LysM peptidoglycan-binding domain-containing protein</fullName>
    </submittedName>
</protein>
<organism evidence="3 4">
    <name type="scientific">Paenibacillus hexagrammi</name>
    <dbReference type="NCBI Taxonomy" id="2908839"/>
    <lineage>
        <taxon>Bacteria</taxon>
        <taxon>Bacillati</taxon>
        <taxon>Bacillota</taxon>
        <taxon>Bacilli</taxon>
        <taxon>Bacillales</taxon>
        <taxon>Paenibacillaceae</taxon>
        <taxon>Paenibacillus</taxon>
    </lineage>
</organism>
<dbReference type="Proteomes" id="UP001649230">
    <property type="component" value="Chromosome"/>
</dbReference>
<dbReference type="Pfam" id="PF01476">
    <property type="entry name" value="LysM"/>
    <property type="match status" value="2"/>
</dbReference>
<evidence type="ECO:0000313" key="3">
    <source>
        <dbReference type="EMBL" id="UJF31983.1"/>
    </source>
</evidence>
<dbReference type="InterPro" id="IPR036779">
    <property type="entry name" value="LysM_dom_sf"/>
</dbReference>
<name>A0ABY3SDB6_9BACL</name>
<dbReference type="RefSeq" id="WP_235118328.1">
    <property type="nucleotide sequence ID" value="NZ_CP090978.1"/>
</dbReference>
<dbReference type="Gene3D" id="3.10.350.10">
    <property type="entry name" value="LysM domain"/>
    <property type="match status" value="2"/>
</dbReference>
<evidence type="ECO:0000313" key="4">
    <source>
        <dbReference type="Proteomes" id="UP001649230"/>
    </source>
</evidence>
<dbReference type="PROSITE" id="PS51782">
    <property type="entry name" value="LYSM"/>
    <property type="match status" value="2"/>
</dbReference>
<feature type="compositionally biased region" description="Polar residues" evidence="1">
    <location>
        <begin position="519"/>
        <end position="542"/>
    </location>
</feature>
<dbReference type="PANTHER" id="PTHR33734:SF34">
    <property type="entry name" value="SPOIVD-ASSOCIATED FACTOR A"/>
    <property type="match status" value="1"/>
</dbReference>
<evidence type="ECO:0000259" key="2">
    <source>
        <dbReference type="PROSITE" id="PS51782"/>
    </source>
</evidence>
<feature type="domain" description="LysM" evidence="2">
    <location>
        <begin position="2"/>
        <end position="47"/>
    </location>
</feature>
<dbReference type="PANTHER" id="PTHR33734">
    <property type="entry name" value="LYSM DOMAIN-CONTAINING GPI-ANCHORED PROTEIN 2"/>
    <property type="match status" value="1"/>
</dbReference>
<feature type="domain" description="LysM" evidence="2">
    <location>
        <begin position="62"/>
        <end position="107"/>
    </location>
</feature>
<sequence>MKIHIVKKGDTLYELAKKYNVELDEIIALNPQIADPNAIDVGMKVKIPSKPKPMAPPVDFAYKHVVQQGDSLWKLGKAWDIPLHEMIKANPQLKNPNVLMTGEVVYIPKMGAGEAGQPSPSKPSTEPIVQQPVEQMPIAESPVPMTPSMGTAPIMPPSMPMTPSMPMQNPMMPMTPSMSMQNPMMPMTPSMSMQNPMMPMSPMQPSTMPLAPMMDHTPYQQTPDWNVTPPVAESQSQPDMEFGLSEPYTQAVHPFKSFHIKATEVIAYPESEEPVEAGALPDWAEMSHMQQAQQMPAMPQMPQMPHMQQMQQMQQMPHMQQMQQMPNMQQMPEMPDMTQAAHMQQMPWEGAEVKSTDDMLHTPWNPAGQMPWPEMPHDEAPWSGVPAEGPAGAFPFSDGGCGCGGHMTPAEPWQGQQPGMVTHYPPVVMPMGMPQSPFPPAGFPMSHDGAAYPPGMMPAYGATHQYPYQMPYYPPAQEAGAAHMPQVQTHELAEETNKEETIEIDIREDKKSGKAARSGANSTRKARSSSKSPLQNFVNKQQFRTERVEPKPNLPWINV</sequence>
<proteinExistence type="predicted"/>
<evidence type="ECO:0000256" key="1">
    <source>
        <dbReference type="SAM" id="MobiDB-lite"/>
    </source>
</evidence>
<dbReference type="EMBL" id="CP090978">
    <property type="protein sequence ID" value="UJF31983.1"/>
    <property type="molecule type" value="Genomic_DNA"/>
</dbReference>